<dbReference type="AlphaFoldDB" id="A0AA39Y1X9"/>
<evidence type="ECO:0000256" key="6">
    <source>
        <dbReference type="SAM" id="Phobius"/>
    </source>
</evidence>
<evidence type="ECO:0000256" key="5">
    <source>
        <dbReference type="ARBA" id="ARBA00023136"/>
    </source>
</evidence>
<feature type="transmembrane region" description="Helical" evidence="6">
    <location>
        <begin position="422"/>
        <end position="445"/>
    </location>
</feature>
<feature type="transmembrane region" description="Helical" evidence="6">
    <location>
        <begin position="451"/>
        <end position="478"/>
    </location>
</feature>
<evidence type="ECO:0000256" key="4">
    <source>
        <dbReference type="ARBA" id="ARBA00022989"/>
    </source>
</evidence>
<keyword evidence="5 6" id="KW-0472">Membrane</keyword>
<dbReference type="InterPro" id="IPR051572">
    <property type="entry name" value="VTC_Complex_Subunit"/>
</dbReference>
<organism evidence="8 9">
    <name type="scientific">Cercophora newfieldiana</name>
    <dbReference type="NCBI Taxonomy" id="92897"/>
    <lineage>
        <taxon>Eukaryota</taxon>
        <taxon>Fungi</taxon>
        <taxon>Dikarya</taxon>
        <taxon>Ascomycota</taxon>
        <taxon>Pezizomycotina</taxon>
        <taxon>Sordariomycetes</taxon>
        <taxon>Sordariomycetidae</taxon>
        <taxon>Sordariales</taxon>
        <taxon>Lasiosphaeriaceae</taxon>
        <taxon>Cercophora</taxon>
    </lineage>
</organism>
<accession>A0AA39Y1X9</accession>
<keyword evidence="4 6" id="KW-1133">Transmembrane helix</keyword>
<protein>
    <recommendedName>
        <fullName evidence="7">SPX domain-containing protein</fullName>
    </recommendedName>
</protein>
<dbReference type="CDD" id="cd14474">
    <property type="entry name" value="SPX_YDR089W"/>
    <property type="match status" value="1"/>
</dbReference>
<feature type="transmembrane region" description="Helical" evidence="6">
    <location>
        <begin position="388"/>
        <end position="410"/>
    </location>
</feature>
<dbReference type="PANTHER" id="PTHR46140">
    <property type="entry name" value="VACUOLAR TRANSPORTER CHAPERONE 1-RELATED"/>
    <property type="match status" value="1"/>
</dbReference>
<gene>
    <name evidence="8" type="ORF">B0T16DRAFT_356412</name>
</gene>
<name>A0AA39Y1X9_9PEZI</name>
<proteinExistence type="predicted"/>
<evidence type="ECO:0000256" key="1">
    <source>
        <dbReference type="ARBA" id="ARBA00004128"/>
    </source>
</evidence>
<keyword evidence="2" id="KW-0926">Vacuole</keyword>
<dbReference type="Proteomes" id="UP001174936">
    <property type="component" value="Unassembled WGS sequence"/>
</dbReference>
<comment type="subcellular location">
    <subcellularLocation>
        <location evidence="1">Vacuole membrane</location>
        <topology evidence="1">Multi-pass membrane protein</topology>
    </subcellularLocation>
</comment>
<dbReference type="GO" id="GO:0006799">
    <property type="term" value="P:polyphosphate biosynthetic process"/>
    <property type="evidence" value="ECO:0007669"/>
    <property type="project" value="UniProtKB-ARBA"/>
</dbReference>
<dbReference type="PANTHER" id="PTHR46140:SF1">
    <property type="entry name" value="VACUOLAR TRANSPORTER CHAPERONE COMPLEX SUBUNIT 4-RELATED"/>
    <property type="match status" value="1"/>
</dbReference>
<feature type="domain" description="SPX" evidence="7">
    <location>
        <begin position="1"/>
        <end position="163"/>
    </location>
</feature>
<keyword evidence="9" id="KW-1185">Reference proteome</keyword>
<dbReference type="InterPro" id="IPR004331">
    <property type="entry name" value="SPX_dom"/>
</dbReference>
<dbReference type="PROSITE" id="PS51382">
    <property type="entry name" value="SPX"/>
    <property type="match status" value="1"/>
</dbReference>
<sequence length="485" mass="54225">MKYGEQFERESAPQWSLYNIDYNSLKHHIKVHTTKDQATAIAIPGHQDRALRDFEDGFYEELCRQHDRVDLFVSSKADEIARRLQHLSSQIHRMLIRCAASRRERMSLKRQQRFAKHENELLQCGEDVQSLQRFVGAQVVAFRKILKKYRKWTGSSTLGSRFRESVLSHPKSFTRRDFSQLQAEHDNLLATLRTALPPSDSGGTCSPDSISSAPSIHASEVVSPSETIAVSEPPQQQHVGYWNEYDHGSEAGDGEYNRDSGYAIYINPDEDTSFPGIATLTALFKTPIDKVNRWMSNGQRGEDEEHGRLLPPSSNVNGYGSVNSSYFTGQAGTNSDTEAEDDASPILGGRRTSYGYASSEEFPIGYKTYYAALPSVHEQHLARYRERVLFWGTWVAFAASFLMMGIAAVLIKTGRHKMRLEVDAGVTLGIMASLGAACAGLGMTFSRQDRIWWVSVVAVWVLFMAACVLNGILLVLVVGNSPLKT</sequence>
<evidence type="ECO:0000313" key="9">
    <source>
        <dbReference type="Proteomes" id="UP001174936"/>
    </source>
</evidence>
<reference evidence="8" key="1">
    <citation type="submission" date="2023-06" db="EMBL/GenBank/DDBJ databases">
        <title>Genome-scale phylogeny and comparative genomics of the fungal order Sordariales.</title>
        <authorList>
            <consortium name="Lawrence Berkeley National Laboratory"/>
            <person name="Hensen N."/>
            <person name="Bonometti L."/>
            <person name="Westerberg I."/>
            <person name="Brannstrom I.O."/>
            <person name="Guillou S."/>
            <person name="Cros-Aarteil S."/>
            <person name="Calhoun S."/>
            <person name="Haridas S."/>
            <person name="Kuo A."/>
            <person name="Mondo S."/>
            <person name="Pangilinan J."/>
            <person name="Riley R."/>
            <person name="Labutti K."/>
            <person name="Andreopoulos B."/>
            <person name="Lipzen A."/>
            <person name="Chen C."/>
            <person name="Yanf M."/>
            <person name="Daum C."/>
            <person name="Ng V."/>
            <person name="Clum A."/>
            <person name="Steindorff A."/>
            <person name="Ohm R."/>
            <person name="Martin F."/>
            <person name="Silar P."/>
            <person name="Natvig D."/>
            <person name="Lalanne C."/>
            <person name="Gautier V."/>
            <person name="Ament-Velasquez S.L."/>
            <person name="Kruys A."/>
            <person name="Hutchinson M.I."/>
            <person name="Powell A.J."/>
            <person name="Barry K."/>
            <person name="Miller A.N."/>
            <person name="Grigoriev I.V."/>
            <person name="Debuchy R."/>
            <person name="Gladieux P."/>
            <person name="Thoren M.H."/>
            <person name="Johannesson H."/>
        </authorList>
    </citation>
    <scope>NUCLEOTIDE SEQUENCE</scope>
    <source>
        <strain evidence="8">SMH2532-1</strain>
    </source>
</reference>
<evidence type="ECO:0000256" key="3">
    <source>
        <dbReference type="ARBA" id="ARBA00022692"/>
    </source>
</evidence>
<evidence type="ECO:0000313" key="8">
    <source>
        <dbReference type="EMBL" id="KAK0644504.1"/>
    </source>
</evidence>
<dbReference type="EMBL" id="JAULSV010000005">
    <property type="protein sequence ID" value="KAK0644504.1"/>
    <property type="molecule type" value="Genomic_DNA"/>
</dbReference>
<comment type="caution">
    <text evidence="8">The sequence shown here is derived from an EMBL/GenBank/DDBJ whole genome shotgun (WGS) entry which is preliminary data.</text>
</comment>
<dbReference type="GO" id="GO:0005774">
    <property type="term" value="C:vacuolar membrane"/>
    <property type="evidence" value="ECO:0007669"/>
    <property type="project" value="UniProtKB-SubCell"/>
</dbReference>
<evidence type="ECO:0000259" key="7">
    <source>
        <dbReference type="PROSITE" id="PS51382"/>
    </source>
</evidence>
<evidence type="ECO:0000256" key="2">
    <source>
        <dbReference type="ARBA" id="ARBA00022554"/>
    </source>
</evidence>
<keyword evidence="3 6" id="KW-0812">Transmembrane</keyword>